<feature type="domain" description="DUF7827" evidence="1">
    <location>
        <begin position="41"/>
        <end position="149"/>
    </location>
</feature>
<reference evidence="2" key="2">
    <citation type="submission" date="2012-02" db="EMBL/GenBank/DDBJ databases">
        <title>Complete sequence of chromosome of Natrinema pellirubrum DSM 15624.</title>
        <authorList>
            <consortium name="US DOE Joint Genome Institute"/>
            <person name="Lucas S."/>
            <person name="Han J."/>
            <person name="Lapidus A."/>
            <person name="Cheng J.-F."/>
            <person name="Goodwin L."/>
            <person name="Pitluck S."/>
            <person name="Peters L."/>
            <person name="Teshima H."/>
            <person name="Detter J.C."/>
            <person name="Han C."/>
            <person name="Tapia R."/>
            <person name="Land M."/>
            <person name="Hauser L."/>
            <person name="Kyrpides N."/>
            <person name="Ivanova N."/>
            <person name="Pagani I."/>
            <person name="Sproer C."/>
            <person name="Anderson I."/>
            <person name="Woyke T."/>
        </authorList>
    </citation>
    <scope>NUCLEOTIDE SEQUENCE</scope>
    <source>
        <strain evidence="2">DSM 15624</strain>
    </source>
</reference>
<dbReference type="AlphaFoldDB" id="L0JL63"/>
<accession>L0JL63</accession>
<dbReference type="PATRIC" id="fig|797303.5.peg.410"/>
<dbReference type="HOGENOM" id="CLU_520354_0_0_2"/>
<proteinExistence type="predicted"/>
<reference evidence="3 5" key="3">
    <citation type="journal article" date="2014" name="PLoS Genet.">
        <title>Phylogenetically driven sequencing of extremely halophilic archaea reveals strategies for static and dynamic osmo-response.</title>
        <authorList>
            <person name="Becker E.A."/>
            <person name="Seitzer P.M."/>
            <person name="Tritt A."/>
            <person name="Larsen D."/>
            <person name="Krusor M."/>
            <person name="Yao A.I."/>
            <person name="Wu D."/>
            <person name="Madern D."/>
            <person name="Eisen J.A."/>
            <person name="Darling A.E."/>
            <person name="Facciotti M.T."/>
        </authorList>
    </citation>
    <scope>NUCLEOTIDE SEQUENCE [LARGE SCALE GENOMIC DNA]</scope>
    <source>
        <strain evidence="3 5">DSM 15624</strain>
    </source>
</reference>
<reference evidence="4" key="1">
    <citation type="submission" date="2012-02" db="EMBL/GenBank/DDBJ databases">
        <title>Complete sequence of chromosome of Natrinema pellirubrum DSM 15624.</title>
        <authorList>
            <person name="Lucas S."/>
            <person name="Han J."/>
            <person name="Lapidus A."/>
            <person name="Cheng J.-F."/>
            <person name="Goodwin L."/>
            <person name="Pitluck S."/>
            <person name="Peters L."/>
            <person name="Teshima H."/>
            <person name="Detter J.C."/>
            <person name="Han C."/>
            <person name="Tapia R."/>
            <person name="Land M."/>
            <person name="Hauser L."/>
            <person name="Kyrpides N."/>
            <person name="Ivanova N."/>
            <person name="Pagani I."/>
            <person name="Sproer C."/>
            <person name="Anderson I."/>
            <person name="Woyke T."/>
        </authorList>
    </citation>
    <scope>NUCLEOTIDE SEQUENCE [LARGE SCALE GENOMIC DNA]</scope>
    <source>
        <strain evidence="4">DSM 15624 / JCM 10476 / NCIMB 786</strain>
    </source>
</reference>
<sequence>MQLRTALLPTLFALCLLLSTVTVGVGVATTDVTNGTETEPEPADGTVGFAAAETVDQRGDVATIRLEFTNTDETDLLIRSAQRNYRADLRVRDENNDGTVHVRFNTFRGLERDGRPAFAAAGADSATVREQSTTQSLPVLESGRYNLIAATETSRVAAVLRLDDATSGESRSMVVAPNSTAEFDRTVTAESLTNEREVPTRVAQGDRDRVEFEVSGVEGLLEGATPNDRLVFANDSRPGAETTHYLRLSPDRDLETVRTMAIDYDDSGGAAPNVQGLGWRNIAALGVDSNGDGRVDRTLKHAVTGVRTTSDGELEVRFDGSVTISDSETLIAAYRATNPSESGTADVRVSFDSGQYVETGTVGYGLPSQGTLGHGVDLRLRSADDPSASVPPLAATTVAYEPTTNTLTAAVDTASLETGTYAVQLRIDEESPLDHERTVLREEFTVVPRSVTISNTGLTNESTLAVATSTNLAPGSPVTIRVRTDSLQGGYLIERSSTVDRDGTASCEFDLLDTESPLLISVRQNDSVLAGPIEYEPSTSETS</sequence>
<protein>
    <recommendedName>
        <fullName evidence="1">DUF7827 domain-containing protein</fullName>
    </recommendedName>
</protein>
<gene>
    <name evidence="2" type="ordered locus">Natpe_1195</name>
    <name evidence="3" type="ORF">C488_01964</name>
</gene>
<dbReference type="EMBL" id="CP003372">
    <property type="protein sequence ID" value="AGB31101.1"/>
    <property type="molecule type" value="Genomic_DNA"/>
</dbReference>
<evidence type="ECO:0000313" key="2">
    <source>
        <dbReference type="EMBL" id="AGB31101.1"/>
    </source>
</evidence>
<evidence type="ECO:0000313" key="4">
    <source>
        <dbReference type="Proteomes" id="UP000010843"/>
    </source>
</evidence>
<dbReference type="Proteomes" id="UP000011593">
    <property type="component" value="Unassembled WGS sequence"/>
</dbReference>
<dbReference type="GeneID" id="14334358"/>
<organism evidence="2 4">
    <name type="scientific">Natrinema pellirubrum (strain DSM 15624 / CIP 106293 / JCM 10476 / NCIMB 786 / 157)</name>
    <dbReference type="NCBI Taxonomy" id="797303"/>
    <lineage>
        <taxon>Archaea</taxon>
        <taxon>Methanobacteriati</taxon>
        <taxon>Methanobacteriota</taxon>
        <taxon>Stenosarchaea group</taxon>
        <taxon>Halobacteria</taxon>
        <taxon>Halobacteriales</taxon>
        <taxon>Natrialbaceae</taxon>
        <taxon>Natrinema</taxon>
    </lineage>
</organism>
<dbReference type="InterPro" id="IPR057149">
    <property type="entry name" value="DUF7827"/>
</dbReference>
<evidence type="ECO:0000313" key="3">
    <source>
        <dbReference type="EMBL" id="ELY81247.1"/>
    </source>
</evidence>
<dbReference type="EMBL" id="AOIE01000006">
    <property type="protein sequence ID" value="ELY81247.1"/>
    <property type="molecule type" value="Genomic_DNA"/>
</dbReference>
<dbReference type="OrthoDB" id="325633at2157"/>
<dbReference type="eggNOG" id="arCOG06273">
    <property type="taxonomic scope" value="Archaea"/>
</dbReference>
<dbReference type="KEGG" id="npe:Natpe_1195"/>
<dbReference type="RefSeq" id="WP_006179704.1">
    <property type="nucleotide sequence ID" value="NC_019962.1"/>
</dbReference>
<keyword evidence="5" id="KW-1185">Reference proteome</keyword>
<evidence type="ECO:0000313" key="5">
    <source>
        <dbReference type="Proteomes" id="UP000011593"/>
    </source>
</evidence>
<dbReference type="Proteomes" id="UP000010843">
    <property type="component" value="Chromosome"/>
</dbReference>
<evidence type="ECO:0000259" key="1">
    <source>
        <dbReference type="Pfam" id="PF25162"/>
    </source>
</evidence>
<name>L0JL63_NATP1</name>
<dbReference type="Pfam" id="PF25162">
    <property type="entry name" value="DUF7827"/>
    <property type="match status" value="1"/>
</dbReference>